<accession>A0ACB9YLW2</accession>
<sequence>MDITGYAFVTGGGGKNGIGKACCLAFAKAGARGLLVADINVEAAKQTADEAKSAAAASASPKFRAEAVYIDVADGNLVQSAVAEMVELFGRIDCCVHSAGVSGGPHGPIVGNNFSDFKRTLDINVNGTYLITNIVSVAMKTQEPEENDATSVQPRFTRGTIVILGSVTSTIAVPGMVQYNTAKHAIIGISKTSAIDNVTHGIRVNCICPSWIDTPLVQQSYDLVPGLEQPLLDGIPMGRLGTPEEVADAALFLSGPKSSFITGCGLIIDGGMILGAKT</sequence>
<gene>
    <name evidence="1" type="ORF">F4820DRAFT_461717</name>
</gene>
<reference evidence="1 2" key="1">
    <citation type="journal article" date="2022" name="New Phytol.">
        <title>Ecological generalism drives hyperdiversity of secondary metabolite gene clusters in xylarialean endophytes.</title>
        <authorList>
            <person name="Franco M.E.E."/>
            <person name="Wisecaver J.H."/>
            <person name="Arnold A.E."/>
            <person name="Ju Y.M."/>
            <person name="Slot J.C."/>
            <person name="Ahrendt S."/>
            <person name="Moore L.P."/>
            <person name="Eastman K.E."/>
            <person name="Scott K."/>
            <person name="Konkel Z."/>
            <person name="Mondo S.J."/>
            <person name="Kuo A."/>
            <person name="Hayes R.D."/>
            <person name="Haridas S."/>
            <person name="Andreopoulos B."/>
            <person name="Riley R."/>
            <person name="LaButti K."/>
            <person name="Pangilinan J."/>
            <person name="Lipzen A."/>
            <person name="Amirebrahimi M."/>
            <person name="Yan J."/>
            <person name="Adam C."/>
            <person name="Keymanesh K."/>
            <person name="Ng V."/>
            <person name="Louie K."/>
            <person name="Northen T."/>
            <person name="Drula E."/>
            <person name="Henrissat B."/>
            <person name="Hsieh H.M."/>
            <person name="Youens-Clark K."/>
            <person name="Lutzoni F."/>
            <person name="Miadlikowska J."/>
            <person name="Eastwood D.C."/>
            <person name="Hamelin R.C."/>
            <person name="Grigoriev I.V."/>
            <person name="U'Ren J.M."/>
        </authorList>
    </citation>
    <scope>NUCLEOTIDE SEQUENCE [LARGE SCALE GENOMIC DNA]</scope>
    <source>
        <strain evidence="1 2">CBS 119005</strain>
    </source>
</reference>
<protein>
    <submittedName>
        <fullName evidence="1">NAD(P)-binding protein</fullName>
    </submittedName>
</protein>
<evidence type="ECO:0000313" key="2">
    <source>
        <dbReference type="Proteomes" id="UP001497700"/>
    </source>
</evidence>
<dbReference type="Proteomes" id="UP001497700">
    <property type="component" value="Unassembled WGS sequence"/>
</dbReference>
<proteinExistence type="predicted"/>
<organism evidence="1 2">
    <name type="scientific">Hypoxylon rubiginosum</name>
    <dbReference type="NCBI Taxonomy" id="110542"/>
    <lineage>
        <taxon>Eukaryota</taxon>
        <taxon>Fungi</taxon>
        <taxon>Dikarya</taxon>
        <taxon>Ascomycota</taxon>
        <taxon>Pezizomycotina</taxon>
        <taxon>Sordariomycetes</taxon>
        <taxon>Xylariomycetidae</taxon>
        <taxon>Xylariales</taxon>
        <taxon>Hypoxylaceae</taxon>
        <taxon>Hypoxylon</taxon>
    </lineage>
</organism>
<name>A0ACB9YLW2_9PEZI</name>
<comment type="caution">
    <text evidence="1">The sequence shown here is derived from an EMBL/GenBank/DDBJ whole genome shotgun (WGS) entry which is preliminary data.</text>
</comment>
<evidence type="ECO:0000313" key="1">
    <source>
        <dbReference type="EMBL" id="KAI4860406.1"/>
    </source>
</evidence>
<dbReference type="EMBL" id="MU393587">
    <property type="protein sequence ID" value="KAI4860406.1"/>
    <property type="molecule type" value="Genomic_DNA"/>
</dbReference>
<keyword evidence="2" id="KW-1185">Reference proteome</keyword>